<keyword evidence="5" id="KW-1185">Reference proteome</keyword>
<organism evidence="4 5">
    <name type="scientific">Staphylotrichum longicolle</name>
    <dbReference type="NCBI Taxonomy" id="669026"/>
    <lineage>
        <taxon>Eukaryota</taxon>
        <taxon>Fungi</taxon>
        <taxon>Dikarya</taxon>
        <taxon>Ascomycota</taxon>
        <taxon>Pezizomycotina</taxon>
        <taxon>Sordariomycetes</taxon>
        <taxon>Sordariomycetidae</taxon>
        <taxon>Sordariales</taxon>
        <taxon>Chaetomiaceae</taxon>
        <taxon>Staphylotrichum</taxon>
    </lineage>
</organism>
<feature type="compositionally biased region" description="Basic and acidic residues" evidence="2">
    <location>
        <begin position="443"/>
        <end position="454"/>
    </location>
</feature>
<feature type="compositionally biased region" description="Acidic residues" evidence="2">
    <location>
        <begin position="322"/>
        <end position="333"/>
    </location>
</feature>
<dbReference type="EMBL" id="JAHCVI010000003">
    <property type="protein sequence ID" value="KAG7288077.1"/>
    <property type="molecule type" value="Genomic_DNA"/>
</dbReference>
<evidence type="ECO:0000313" key="5">
    <source>
        <dbReference type="Proteomes" id="UP001197093"/>
    </source>
</evidence>
<feature type="coiled-coil region" evidence="1">
    <location>
        <begin position="555"/>
        <end position="618"/>
    </location>
</feature>
<keyword evidence="1" id="KW-0175">Coiled coil</keyword>
<dbReference type="InterPro" id="IPR036047">
    <property type="entry name" value="F-box-like_dom_sf"/>
</dbReference>
<dbReference type="InterPro" id="IPR001810">
    <property type="entry name" value="F-box_dom"/>
</dbReference>
<feature type="region of interest" description="Disordered" evidence="2">
    <location>
        <begin position="443"/>
        <end position="534"/>
    </location>
</feature>
<evidence type="ECO:0000313" key="4">
    <source>
        <dbReference type="EMBL" id="KAG7288077.1"/>
    </source>
</evidence>
<feature type="region of interest" description="Disordered" evidence="2">
    <location>
        <begin position="887"/>
        <end position="931"/>
    </location>
</feature>
<comment type="caution">
    <text evidence="4">The sequence shown here is derived from an EMBL/GenBank/DDBJ whole genome shotgun (WGS) entry which is preliminary data.</text>
</comment>
<dbReference type="SUPFAM" id="SSF81383">
    <property type="entry name" value="F-box domain"/>
    <property type="match status" value="1"/>
</dbReference>
<proteinExistence type="predicted"/>
<name>A0AAD4HXK2_9PEZI</name>
<reference evidence="4" key="1">
    <citation type="submission" date="2023-02" db="EMBL/GenBank/DDBJ databases">
        <authorList>
            <person name="Palmer J.M."/>
        </authorList>
    </citation>
    <scope>NUCLEOTIDE SEQUENCE</scope>
    <source>
        <strain evidence="4">FW57</strain>
    </source>
</reference>
<feature type="domain" description="F-box" evidence="3">
    <location>
        <begin position="21"/>
        <end position="66"/>
    </location>
</feature>
<protein>
    <recommendedName>
        <fullName evidence="3">F-box domain-containing protein</fullName>
    </recommendedName>
</protein>
<dbReference type="PROSITE" id="PS50181">
    <property type="entry name" value="FBOX"/>
    <property type="match status" value="1"/>
</dbReference>
<evidence type="ECO:0000256" key="2">
    <source>
        <dbReference type="SAM" id="MobiDB-lite"/>
    </source>
</evidence>
<evidence type="ECO:0000259" key="3">
    <source>
        <dbReference type="PROSITE" id="PS50181"/>
    </source>
</evidence>
<feature type="compositionally biased region" description="Basic residues" evidence="2">
    <location>
        <begin position="907"/>
        <end position="916"/>
    </location>
</feature>
<feature type="region of interest" description="Disordered" evidence="2">
    <location>
        <begin position="313"/>
        <end position="349"/>
    </location>
</feature>
<dbReference type="AlphaFoldDB" id="A0AAD4HXK2"/>
<feature type="compositionally biased region" description="Low complexity" evidence="2">
    <location>
        <begin position="459"/>
        <end position="477"/>
    </location>
</feature>
<feature type="region of interest" description="Disordered" evidence="2">
    <location>
        <begin position="245"/>
        <end position="265"/>
    </location>
</feature>
<dbReference type="Pfam" id="PF12937">
    <property type="entry name" value="F-box-like"/>
    <property type="match status" value="1"/>
</dbReference>
<feature type="compositionally biased region" description="Acidic residues" evidence="2">
    <location>
        <begin position="497"/>
        <end position="517"/>
    </location>
</feature>
<evidence type="ECO:0000256" key="1">
    <source>
        <dbReference type="SAM" id="Coils"/>
    </source>
</evidence>
<dbReference type="CDD" id="cd09917">
    <property type="entry name" value="F-box_SF"/>
    <property type="match status" value="1"/>
</dbReference>
<gene>
    <name evidence="4" type="ORF">NEMBOFW57_007598</name>
</gene>
<accession>A0AAD4HXK2</accession>
<sequence length="951" mass="104704">MASTAAPAPPKARAGSAPGTFFNFMGLPQEVQREIIEYCSMPDLICVALVSRHFRDLAAAELYHTFLVVFPDEDNLQFDTSVDALARGLDTFVTSDYNYAQYLKTLCFDTFYMGDKAEGSYRPYLANLSCGKFMNTLLHLTLRKARSLEIFKWNIRVELSRPVYKELHQLESLSEVHIRLQAGPSQYETPPPLPYNASQLASLLGPAHATPISSLPPPPPAFAFIPPPPPGGFYVPTSSVPLPPLPKPPRVRTPKKASVENQPPTLSGFKNLRSLSVHDMESLDIVPELQACLRNCAGTLTNLKLSFSEKLAASARKPSIDPEPEDSDQEDEMVPLPHSHAQNEEMSGPARAFRAQEERKTQETVLGRIFDIEPTPAQNVQIVRVDRKEVKGKVKSEQELVDCMKTIAAKVMGELNGTNDCAPSQDVIDMISLAAKKYIDEVKTEKAKHDEPPKASDPSSSSSSHPAGETAAEAPTESLFSETATAKAKDDQRDASPDDIDIEEPEEQLVIDPEEPPASDTPVNEPAGTPSEVPEAATAVLASTRTEYGKALATLEAQKADYKLLAEELETFESQANTLTQEIRRWRASNSSVDLKNLSEAESRLLSFTRSVRDMQKEISACQATIECAETLPSGGRSPGTERANVQNMRDYVRETRGIALETLGIYLIPVKASVLSRAVDLRALRHIVLLNVGIQAPIWALMHRENREAPLPLCKIFTDNVSLVFLNFVASLQKVDELLLLEREAKAKPESFAPRTQTTMDQIRRLVLKKHLPTLTRLMIKNSADTTWDIDEKTVLLLSRQGKKITELACNMSIRAMHCLMQHIAGLASLRALHVVHLRNDDTCVWVMRETKKFLIDNVSHYPDLKLEYIAIDEDDRVDQLVRVSAKKGADGDDDGEGAEGGKDKKKDRKGKGKQKAATGSIPSLDAGSSAADLDVTALIAAELGGVRVE</sequence>
<feature type="compositionally biased region" description="Basic and acidic residues" evidence="2">
    <location>
        <begin position="487"/>
        <end position="496"/>
    </location>
</feature>
<dbReference type="Proteomes" id="UP001197093">
    <property type="component" value="Unassembled WGS sequence"/>
</dbReference>